<evidence type="ECO:0000313" key="3">
    <source>
        <dbReference type="Proteomes" id="UP001176940"/>
    </source>
</evidence>
<dbReference type="EMBL" id="CAUEEQ010002403">
    <property type="protein sequence ID" value="CAJ0922702.1"/>
    <property type="molecule type" value="Genomic_DNA"/>
</dbReference>
<evidence type="ECO:0008006" key="4">
    <source>
        <dbReference type="Google" id="ProtNLM"/>
    </source>
</evidence>
<comment type="caution">
    <text evidence="2">The sequence shown here is derived from an EMBL/GenBank/DDBJ whole genome shotgun (WGS) entry which is preliminary data.</text>
</comment>
<keyword evidence="3" id="KW-1185">Reference proteome</keyword>
<protein>
    <recommendedName>
        <fullName evidence="4">DMXL1</fullName>
    </recommendedName>
</protein>
<organism evidence="2 3">
    <name type="scientific">Ranitomeya imitator</name>
    <name type="common">mimic poison frog</name>
    <dbReference type="NCBI Taxonomy" id="111125"/>
    <lineage>
        <taxon>Eukaryota</taxon>
        <taxon>Metazoa</taxon>
        <taxon>Chordata</taxon>
        <taxon>Craniata</taxon>
        <taxon>Vertebrata</taxon>
        <taxon>Euteleostomi</taxon>
        <taxon>Amphibia</taxon>
        <taxon>Batrachia</taxon>
        <taxon>Anura</taxon>
        <taxon>Neobatrachia</taxon>
        <taxon>Hyloidea</taxon>
        <taxon>Dendrobatidae</taxon>
        <taxon>Dendrobatinae</taxon>
        <taxon>Ranitomeya</taxon>
    </lineage>
</organism>
<accession>A0ABN9KSY2</accession>
<dbReference type="PANTHER" id="PTHR13950">
    <property type="entry name" value="RABCONNECTIN-RELATED"/>
    <property type="match status" value="1"/>
</dbReference>
<feature type="region of interest" description="Disordered" evidence="1">
    <location>
        <begin position="84"/>
        <end position="106"/>
    </location>
</feature>
<dbReference type="Proteomes" id="UP001176940">
    <property type="component" value="Unassembled WGS sequence"/>
</dbReference>
<reference evidence="2" key="1">
    <citation type="submission" date="2023-07" db="EMBL/GenBank/DDBJ databases">
        <authorList>
            <person name="Stuckert A."/>
        </authorList>
    </citation>
    <scope>NUCLEOTIDE SEQUENCE</scope>
</reference>
<dbReference type="InterPro" id="IPR052208">
    <property type="entry name" value="DmX-like/RAVE_component"/>
</dbReference>
<gene>
    <name evidence="2" type="ORF">RIMI_LOCUS1808325</name>
</gene>
<evidence type="ECO:0000256" key="1">
    <source>
        <dbReference type="SAM" id="MobiDB-lite"/>
    </source>
</evidence>
<evidence type="ECO:0000313" key="2">
    <source>
        <dbReference type="EMBL" id="CAJ0922702.1"/>
    </source>
</evidence>
<name>A0ABN9KSY2_9NEOB</name>
<dbReference type="PANTHER" id="PTHR13950:SF12">
    <property type="entry name" value="DMX-LIKE PROTEIN 1"/>
    <property type="match status" value="1"/>
</dbReference>
<feature type="compositionally biased region" description="Acidic residues" evidence="1">
    <location>
        <begin position="88"/>
        <end position="104"/>
    </location>
</feature>
<proteinExistence type="predicted"/>
<sequence length="259" mass="29750">MPDTFSIVSRYFIVVVSPPAEESDKAAKRFRLSTKSPLKESPSVLSSSVLDQGSSIFREKFVPPELSIWDYFITKPFFPQSQSRLEYDSEDSLGSDDEEEDDMSLSDVQIQEHSNPNSYSWALMRLTMVQFVLQNLKSFYPLAGHELSELPVASPLCHATLKTLQRWEQVLLRRLELYEGPPQDFIAIPTSEEALSSGPAILRHKALLEPTNTPFKSRHSSTLPVKRLWQYLVKQEGIQETFIRNIFTKKRSLNEVWNH</sequence>